<gene>
    <name evidence="9" type="ORF">GCM10007420_20240</name>
</gene>
<dbReference type="PRINTS" id="PR01036">
    <property type="entry name" value="TCRTETB"/>
</dbReference>
<keyword evidence="2" id="KW-0813">Transport</keyword>
<evidence type="ECO:0000256" key="7">
    <source>
        <dbReference type="SAM" id="Phobius"/>
    </source>
</evidence>
<feature type="transmembrane region" description="Helical" evidence="7">
    <location>
        <begin position="91"/>
        <end position="110"/>
    </location>
</feature>
<dbReference type="Proteomes" id="UP000648722">
    <property type="component" value="Unassembled WGS sequence"/>
</dbReference>
<dbReference type="CDD" id="cd17321">
    <property type="entry name" value="MFS_MMR_MDR_like"/>
    <property type="match status" value="1"/>
</dbReference>
<proteinExistence type="predicted"/>
<feature type="transmembrane region" description="Helical" evidence="7">
    <location>
        <begin position="149"/>
        <end position="173"/>
    </location>
</feature>
<dbReference type="InterPro" id="IPR011701">
    <property type="entry name" value="MFS"/>
</dbReference>
<comment type="caution">
    <text evidence="9">The sequence shown here is derived from an EMBL/GenBank/DDBJ whole genome shotgun (WGS) entry which is preliminary data.</text>
</comment>
<dbReference type="InterPro" id="IPR020846">
    <property type="entry name" value="MFS_dom"/>
</dbReference>
<feature type="transmembrane region" description="Helical" evidence="7">
    <location>
        <begin position="435"/>
        <end position="453"/>
    </location>
</feature>
<feature type="transmembrane region" description="Helical" evidence="7">
    <location>
        <begin position="61"/>
        <end position="79"/>
    </location>
</feature>
<protein>
    <submittedName>
        <fullName evidence="9">MFS transporter</fullName>
    </submittedName>
</protein>
<dbReference type="RefSeq" id="WP_233351830.1">
    <property type="nucleotide sequence ID" value="NZ_BMFS01000009.1"/>
</dbReference>
<evidence type="ECO:0000313" key="10">
    <source>
        <dbReference type="Proteomes" id="UP000648722"/>
    </source>
</evidence>
<evidence type="ECO:0000256" key="1">
    <source>
        <dbReference type="ARBA" id="ARBA00004651"/>
    </source>
</evidence>
<feature type="transmembrane region" description="Helical" evidence="7">
    <location>
        <begin position="234"/>
        <end position="254"/>
    </location>
</feature>
<feature type="transmembrane region" description="Helical" evidence="7">
    <location>
        <begin position="311"/>
        <end position="332"/>
    </location>
</feature>
<evidence type="ECO:0000313" key="9">
    <source>
        <dbReference type="EMBL" id="GGH03826.1"/>
    </source>
</evidence>
<evidence type="ECO:0000259" key="8">
    <source>
        <dbReference type="PROSITE" id="PS50850"/>
    </source>
</evidence>
<evidence type="ECO:0000256" key="2">
    <source>
        <dbReference type="ARBA" id="ARBA00022448"/>
    </source>
</evidence>
<feature type="transmembrane region" description="Helical" evidence="7">
    <location>
        <begin position="116"/>
        <end position="137"/>
    </location>
</feature>
<dbReference type="SUPFAM" id="SSF103473">
    <property type="entry name" value="MFS general substrate transporter"/>
    <property type="match status" value="1"/>
</dbReference>
<dbReference type="Pfam" id="PF07690">
    <property type="entry name" value="MFS_1"/>
    <property type="match status" value="1"/>
</dbReference>
<organism evidence="9 10">
    <name type="scientific">Glycocaulis albus</name>
    <dbReference type="NCBI Taxonomy" id="1382801"/>
    <lineage>
        <taxon>Bacteria</taxon>
        <taxon>Pseudomonadati</taxon>
        <taxon>Pseudomonadota</taxon>
        <taxon>Alphaproteobacteria</taxon>
        <taxon>Maricaulales</taxon>
        <taxon>Maricaulaceae</taxon>
        <taxon>Glycocaulis</taxon>
    </lineage>
</organism>
<feature type="transmembrane region" description="Helical" evidence="7">
    <location>
        <begin position="179"/>
        <end position="199"/>
    </location>
</feature>
<evidence type="ECO:0000256" key="6">
    <source>
        <dbReference type="ARBA" id="ARBA00023136"/>
    </source>
</evidence>
<feature type="transmembrane region" description="Helical" evidence="7">
    <location>
        <begin position="403"/>
        <end position="429"/>
    </location>
</feature>
<dbReference type="PROSITE" id="PS50850">
    <property type="entry name" value="MFS"/>
    <property type="match status" value="1"/>
</dbReference>
<dbReference type="InterPro" id="IPR036259">
    <property type="entry name" value="MFS_trans_sf"/>
</dbReference>
<feature type="transmembrane region" description="Helical" evidence="7">
    <location>
        <begin position="26"/>
        <end position="49"/>
    </location>
</feature>
<feature type="domain" description="Major facilitator superfamily (MFS) profile" evidence="8">
    <location>
        <begin position="25"/>
        <end position="456"/>
    </location>
</feature>
<dbReference type="PANTHER" id="PTHR42718:SF46">
    <property type="entry name" value="BLR6921 PROTEIN"/>
    <property type="match status" value="1"/>
</dbReference>
<feature type="transmembrane region" description="Helical" evidence="7">
    <location>
        <begin position="211"/>
        <end position="228"/>
    </location>
</feature>
<feature type="transmembrane region" description="Helical" evidence="7">
    <location>
        <begin position="274"/>
        <end position="299"/>
    </location>
</feature>
<feature type="transmembrane region" description="Helical" evidence="7">
    <location>
        <begin position="364"/>
        <end position="382"/>
    </location>
</feature>
<dbReference type="Gene3D" id="1.20.1720.10">
    <property type="entry name" value="Multidrug resistance protein D"/>
    <property type="match status" value="1"/>
</dbReference>
<keyword evidence="4 7" id="KW-0812">Transmembrane</keyword>
<keyword evidence="3" id="KW-1003">Cell membrane</keyword>
<sequence length="462" mass="46272">MPPDPAPGAGGEAADGLPAPRRQLSALAIAIAIAMCVLDASIANIALPALVSAFDTPPSRMIWAVNAYQLTILALLLPMAALGESIGFRRVYAAGLAVFIGGAGACALAPDASLLIAARVFQGIGAAAIMSINGALVRHTYPVSMLGRGVGLNALVVAASAAAGPALAAGILSVADWRWLFAFNVPIGIGALALAVWVLPGATASRARFDWTGAALNAAAFVLLFLGIDKVLHGQFTGWITVLAGAGLLAISVWRARARPAPILPVDLLRVRAIALAAGAAVSAFIAQALAMIALPFLMHVVFGRSLVETGLMMVAWPVATGMAASVSGRLAGRVPSGLPGAAGMTVFALALAAWAFMPANTSSPVLLVAALAGCGIGFGLFQSPNARDILLAAPRGRSGGASGLLASGRLAGQTTGAVLMGGMFHLAGGGAPRLALGIAALFAVLAALVSLAKLRGRLHGR</sequence>
<keyword evidence="6 7" id="KW-0472">Membrane</keyword>
<evidence type="ECO:0000256" key="5">
    <source>
        <dbReference type="ARBA" id="ARBA00022989"/>
    </source>
</evidence>
<keyword evidence="10" id="KW-1185">Reference proteome</keyword>
<evidence type="ECO:0000256" key="4">
    <source>
        <dbReference type="ARBA" id="ARBA00022692"/>
    </source>
</evidence>
<accession>A0ABQ1XV55</accession>
<comment type="subcellular location">
    <subcellularLocation>
        <location evidence="1">Cell membrane</location>
        <topology evidence="1">Multi-pass membrane protein</topology>
    </subcellularLocation>
</comment>
<feature type="transmembrane region" description="Helical" evidence="7">
    <location>
        <begin position="339"/>
        <end position="358"/>
    </location>
</feature>
<dbReference type="EMBL" id="BMFS01000009">
    <property type="protein sequence ID" value="GGH03826.1"/>
    <property type="molecule type" value="Genomic_DNA"/>
</dbReference>
<dbReference type="Gene3D" id="1.20.1250.20">
    <property type="entry name" value="MFS general substrate transporter like domains"/>
    <property type="match status" value="1"/>
</dbReference>
<keyword evidence="5 7" id="KW-1133">Transmembrane helix</keyword>
<evidence type="ECO:0000256" key="3">
    <source>
        <dbReference type="ARBA" id="ARBA00022475"/>
    </source>
</evidence>
<dbReference type="PANTHER" id="PTHR42718">
    <property type="entry name" value="MAJOR FACILITATOR SUPERFAMILY MULTIDRUG TRANSPORTER MFSC"/>
    <property type="match status" value="1"/>
</dbReference>
<reference evidence="10" key="1">
    <citation type="journal article" date="2019" name="Int. J. Syst. Evol. Microbiol.">
        <title>The Global Catalogue of Microorganisms (GCM) 10K type strain sequencing project: providing services to taxonomists for standard genome sequencing and annotation.</title>
        <authorList>
            <consortium name="The Broad Institute Genomics Platform"/>
            <consortium name="The Broad Institute Genome Sequencing Center for Infectious Disease"/>
            <person name="Wu L."/>
            <person name="Ma J."/>
        </authorList>
    </citation>
    <scope>NUCLEOTIDE SEQUENCE [LARGE SCALE GENOMIC DNA]</scope>
    <source>
        <strain evidence="10">CGMCC 1.12766</strain>
    </source>
</reference>
<name>A0ABQ1XV55_9PROT</name>